<reference evidence="7 8" key="1">
    <citation type="submission" date="2017-09" db="EMBL/GenBank/DDBJ databases">
        <title>WGS assembly of Aquilegia coerulea Goldsmith.</title>
        <authorList>
            <person name="Hodges S."/>
            <person name="Kramer E."/>
            <person name="Nordborg M."/>
            <person name="Tomkins J."/>
            <person name="Borevitz J."/>
            <person name="Derieg N."/>
            <person name="Yan J."/>
            <person name="Mihaltcheva S."/>
            <person name="Hayes R.D."/>
            <person name="Rokhsar D."/>
        </authorList>
    </citation>
    <scope>NUCLEOTIDE SEQUENCE [LARGE SCALE GENOMIC DNA]</scope>
    <source>
        <strain evidence="8">cv. Goldsmith</strain>
    </source>
</reference>
<name>A0A2G5E6C4_AQUCA</name>
<evidence type="ECO:0000313" key="7">
    <source>
        <dbReference type="EMBL" id="PIA51251.1"/>
    </source>
</evidence>
<evidence type="ECO:0000256" key="2">
    <source>
        <dbReference type="ARBA" id="ARBA00023016"/>
    </source>
</evidence>
<keyword evidence="8" id="KW-1185">Reference proteome</keyword>
<accession>A0A2G5E6C4</accession>
<dbReference type="InParanoid" id="A0A2G5E6C4"/>
<dbReference type="AlphaFoldDB" id="A0A2G5E6C4"/>
<evidence type="ECO:0000259" key="6">
    <source>
        <dbReference type="PROSITE" id="PS01031"/>
    </source>
</evidence>
<feature type="region of interest" description="Disordered" evidence="5">
    <location>
        <begin position="68"/>
        <end position="87"/>
    </location>
</feature>
<dbReference type="SUPFAM" id="SSF49764">
    <property type="entry name" value="HSP20-like chaperones"/>
    <property type="match status" value="1"/>
</dbReference>
<dbReference type="OrthoDB" id="1431247at2759"/>
<evidence type="ECO:0000256" key="3">
    <source>
        <dbReference type="PROSITE-ProRule" id="PRU00285"/>
    </source>
</evidence>
<dbReference type="PROSITE" id="PS01031">
    <property type="entry name" value="SHSP"/>
    <property type="match status" value="1"/>
</dbReference>
<keyword evidence="1" id="KW-0809">Transit peptide</keyword>
<sequence length="212" mass="24024">MLNPTVVLKKPPMGPPSSGLLTRFCPPLRFPLVISSPIVLKRATHRSIITTPTSRQIKELTESLLSDDIEEVDEDSSDDEEEEEDVSPDLVRKFMKYINLIVETSGSVGLEKSRNYTIKGDDAFYIRAEMPGLSKEDVKITVDKNFLVIKGEEKKEAGVEKKRITYDGKVKLETELYKVDEIKAEMKNGVLKVVVPKLMEEERKDIIQVKID</sequence>
<dbReference type="Proteomes" id="UP000230069">
    <property type="component" value="Unassembled WGS sequence"/>
</dbReference>
<evidence type="ECO:0000313" key="8">
    <source>
        <dbReference type="Proteomes" id="UP000230069"/>
    </source>
</evidence>
<dbReference type="PANTHER" id="PTHR46991">
    <property type="entry name" value="23.5 KDA HEAT SHOCK PROTEIN, MITOCHONDRIAL"/>
    <property type="match status" value="1"/>
</dbReference>
<dbReference type="InterPro" id="IPR002068">
    <property type="entry name" value="A-crystallin/Hsp20_dom"/>
</dbReference>
<comment type="similarity">
    <text evidence="3 4">Belongs to the small heat shock protein (HSP20) family.</text>
</comment>
<dbReference type="EMBL" id="KZ305028">
    <property type="protein sequence ID" value="PIA51251.1"/>
    <property type="molecule type" value="Genomic_DNA"/>
</dbReference>
<dbReference type="InterPro" id="IPR008978">
    <property type="entry name" value="HSP20-like_chaperone"/>
</dbReference>
<evidence type="ECO:0000256" key="1">
    <source>
        <dbReference type="ARBA" id="ARBA00022946"/>
    </source>
</evidence>
<dbReference type="Pfam" id="PF00011">
    <property type="entry name" value="HSP20"/>
    <property type="match status" value="1"/>
</dbReference>
<dbReference type="CDD" id="cd06464">
    <property type="entry name" value="ACD_sHsps-like"/>
    <property type="match status" value="1"/>
</dbReference>
<evidence type="ECO:0000256" key="4">
    <source>
        <dbReference type="RuleBase" id="RU003616"/>
    </source>
</evidence>
<dbReference type="PANTHER" id="PTHR46991:SF11">
    <property type="entry name" value="SMALL HEAT SHOCK PROTEIN HSPF"/>
    <property type="match status" value="1"/>
</dbReference>
<gene>
    <name evidence="7" type="ORF">AQUCO_01100236v1</name>
</gene>
<feature type="domain" description="SHSP" evidence="6">
    <location>
        <begin position="105"/>
        <end position="212"/>
    </location>
</feature>
<dbReference type="Gene3D" id="2.60.40.790">
    <property type="match status" value="1"/>
</dbReference>
<evidence type="ECO:0000256" key="5">
    <source>
        <dbReference type="SAM" id="MobiDB-lite"/>
    </source>
</evidence>
<keyword evidence="2" id="KW-0346">Stress response</keyword>
<protein>
    <recommendedName>
        <fullName evidence="6">SHSP domain-containing protein</fullName>
    </recommendedName>
</protein>
<organism evidence="7 8">
    <name type="scientific">Aquilegia coerulea</name>
    <name type="common">Rocky mountain columbine</name>
    <dbReference type="NCBI Taxonomy" id="218851"/>
    <lineage>
        <taxon>Eukaryota</taxon>
        <taxon>Viridiplantae</taxon>
        <taxon>Streptophyta</taxon>
        <taxon>Embryophyta</taxon>
        <taxon>Tracheophyta</taxon>
        <taxon>Spermatophyta</taxon>
        <taxon>Magnoliopsida</taxon>
        <taxon>Ranunculales</taxon>
        <taxon>Ranunculaceae</taxon>
        <taxon>Thalictroideae</taxon>
        <taxon>Aquilegia</taxon>
    </lineage>
</organism>
<proteinExistence type="inferred from homology"/>
<dbReference type="InterPro" id="IPR044656">
    <property type="entry name" value="HSP14.7/HSP23.5/HSP23.6-like"/>
</dbReference>